<dbReference type="SMART" id="SM00282">
    <property type="entry name" value="LamG"/>
    <property type="match status" value="6"/>
</dbReference>
<keyword evidence="11" id="KW-1185">Reference proteome</keyword>
<feature type="domain" description="EGF-like" evidence="7">
    <location>
        <begin position="607"/>
        <end position="645"/>
    </location>
</feature>
<dbReference type="OMA" id="YDCIKAP"/>
<dbReference type="FunCoup" id="E0VFJ4">
    <property type="interactions" value="39"/>
</dbReference>
<evidence type="ECO:0000259" key="8">
    <source>
        <dbReference type="PROSITE" id="PS50279"/>
    </source>
</evidence>
<dbReference type="FunFam" id="2.10.25.10:FF:000459">
    <property type="entry name" value="Axotactin, isoform B"/>
    <property type="match status" value="1"/>
</dbReference>
<dbReference type="InParanoid" id="E0VFJ4"/>
<evidence type="ECO:0000313" key="10">
    <source>
        <dbReference type="EnsemblMetazoa" id="PHUM158570-PA"/>
    </source>
</evidence>
<dbReference type="Proteomes" id="UP000009046">
    <property type="component" value="Unassembled WGS sequence"/>
</dbReference>
<dbReference type="InterPro" id="IPR001791">
    <property type="entry name" value="Laminin_G"/>
</dbReference>
<evidence type="ECO:0000313" key="11">
    <source>
        <dbReference type="Proteomes" id="UP000009046"/>
    </source>
</evidence>
<feature type="disulfide bond" evidence="4">
    <location>
        <begin position="1691"/>
        <end position="1708"/>
    </location>
</feature>
<protein>
    <submittedName>
        <fullName evidence="9 10">Uncharacterized protein</fullName>
    </submittedName>
</protein>
<dbReference type="PROSITE" id="PS01186">
    <property type="entry name" value="EGF_2"/>
    <property type="match status" value="1"/>
</dbReference>
<proteinExistence type="predicted"/>
<dbReference type="Pfam" id="PF00014">
    <property type="entry name" value="Kunitz_BPTI"/>
    <property type="match status" value="4"/>
</dbReference>
<keyword evidence="2" id="KW-0722">Serine protease inhibitor</keyword>
<name>E0VFJ4_PEDHC</name>
<dbReference type="KEGG" id="phu:Phum_PHUM158570"/>
<dbReference type="InterPro" id="IPR002223">
    <property type="entry name" value="Kunitz_BPTI"/>
</dbReference>
<evidence type="ECO:0000256" key="3">
    <source>
        <dbReference type="ARBA" id="ARBA00023157"/>
    </source>
</evidence>
<dbReference type="OrthoDB" id="5989513at2759"/>
<dbReference type="SUPFAM" id="SSF57196">
    <property type="entry name" value="EGF/Laminin"/>
    <property type="match status" value="1"/>
</dbReference>
<keyword evidence="1" id="KW-0646">Protease inhibitor</keyword>
<dbReference type="Gene3D" id="4.10.410.10">
    <property type="entry name" value="Pancreatic trypsin inhibitor Kunitz domain"/>
    <property type="match status" value="4"/>
</dbReference>
<keyword evidence="5" id="KW-0732">Signal</keyword>
<dbReference type="EMBL" id="DS235113">
    <property type="protein sequence ID" value="EEB12150.1"/>
    <property type="molecule type" value="Genomic_DNA"/>
</dbReference>
<dbReference type="PROSITE" id="PS50026">
    <property type="entry name" value="EGF_3"/>
    <property type="match status" value="4"/>
</dbReference>
<dbReference type="InterPro" id="IPR020901">
    <property type="entry name" value="Prtase_inh_Kunz-CS"/>
</dbReference>
<reference evidence="9" key="1">
    <citation type="submission" date="2007-04" db="EMBL/GenBank/DDBJ databases">
        <title>Annotation of Pediculus humanus corporis strain USDA.</title>
        <authorList>
            <person name="Kirkness E."/>
            <person name="Hannick L."/>
            <person name="Hass B."/>
            <person name="Bruggner R."/>
            <person name="Lawson D."/>
            <person name="Bidwell S."/>
            <person name="Joardar V."/>
            <person name="Caler E."/>
            <person name="Walenz B."/>
            <person name="Inman J."/>
            <person name="Schobel S."/>
            <person name="Galinsky K."/>
            <person name="Amedeo P."/>
            <person name="Strausberg R."/>
        </authorList>
    </citation>
    <scope>NUCLEOTIDE SEQUENCE</scope>
    <source>
        <strain evidence="9">USDA</strain>
    </source>
</reference>
<feature type="domain" description="Laminin G" evidence="6">
    <location>
        <begin position="828"/>
        <end position="1006"/>
    </location>
</feature>
<dbReference type="GO" id="GO:0016020">
    <property type="term" value="C:membrane"/>
    <property type="evidence" value="ECO:0007669"/>
    <property type="project" value="UniProtKB-SubCell"/>
</dbReference>
<evidence type="ECO:0000256" key="2">
    <source>
        <dbReference type="ARBA" id="ARBA00022900"/>
    </source>
</evidence>
<feature type="domain" description="Laminin G" evidence="6">
    <location>
        <begin position="1471"/>
        <end position="1682"/>
    </location>
</feature>
<dbReference type="CDD" id="cd22635">
    <property type="entry name" value="Kunitz_papilin"/>
    <property type="match status" value="1"/>
</dbReference>
<dbReference type="CDD" id="cd00054">
    <property type="entry name" value="EGF_CA"/>
    <property type="match status" value="2"/>
</dbReference>
<feature type="domain" description="EGF-like" evidence="7">
    <location>
        <begin position="1428"/>
        <end position="1465"/>
    </location>
</feature>
<dbReference type="GO" id="GO:0004867">
    <property type="term" value="F:serine-type endopeptidase inhibitor activity"/>
    <property type="evidence" value="ECO:0007669"/>
    <property type="project" value="UniProtKB-KW"/>
</dbReference>
<feature type="chain" id="PRO_5014570086" evidence="5">
    <location>
        <begin position="24"/>
        <end position="2023"/>
    </location>
</feature>
<evidence type="ECO:0000313" key="9">
    <source>
        <dbReference type="EMBL" id="EEB12150.1"/>
    </source>
</evidence>
<dbReference type="CTD" id="8236540"/>
<feature type="domain" description="Laminin G" evidence="6">
    <location>
        <begin position="411"/>
        <end position="606"/>
    </location>
</feature>
<dbReference type="FunFam" id="4.10.410.10:FF:000020">
    <property type="entry name" value="Collagen, type VI, alpha 3"/>
    <property type="match status" value="4"/>
</dbReference>
<evidence type="ECO:0000259" key="6">
    <source>
        <dbReference type="PROSITE" id="PS50025"/>
    </source>
</evidence>
<feature type="domain" description="Laminin G" evidence="6">
    <location>
        <begin position="1255"/>
        <end position="1427"/>
    </location>
</feature>
<dbReference type="RefSeq" id="XP_002424888.1">
    <property type="nucleotide sequence ID" value="XM_002424843.1"/>
</dbReference>
<dbReference type="SMART" id="SM00131">
    <property type="entry name" value="KU"/>
    <property type="match status" value="4"/>
</dbReference>
<dbReference type="MEROPS" id="I02.968"/>
<reference evidence="9" key="2">
    <citation type="submission" date="2007-04" db="EMBL/GenBank/DDBJ databases">
        <title>The genome of the human body louse.</title>
        <authorList>
            <consortium name="The Human Body Louse Genome Consortium"/>
            <person name="Kirkness E."/>
            <person name="Walenz B."/>
            <person name="Hass B."/>
            <person name="Bruggner R."/>
            <person name="Strausberg R."/>
        </authorList>
    </citation>
    <scope>NUCLEOTIDE SEQUENCE</scope>
    <source>
        <strain evidence="9">USDA</strain>
    </source>
</reference>
<keyword evidence="3 4" id="KW-1015">Disulfide bond</keyword>
<feature type="domain" description="Laminin G" evidence="6">
    <location>
        <begin position="649"/>
        <end position="831"/>
    </location>
</feature>
<dbReference type="Gene3D" id="2.10.25.10">
    <property type="entry name" value="Laminin"/>
    <property type="match status" value="3"/>
</dbReference>
<dbReference type="SMART" id="SM00181">
    <property type="entry name" value="EGF"/>
    <property type="match status" value="4"/>
</dbReference>
<feature type="domain" description="BPTI/Kunitz inhibitor" evidence="8">
    <location>
        <begin position="46"/>
        <end position="96"/>
    </location>
</feature>
<feature type="domain" description="EGF-like" evidence="7">
    <location>
        <begin position="1008"/>
        <end position="1046"/>
    </location>
</feature>
<dbReference type="GeneID" id="8236540"/>
<evidence type="ECO:0000256" key="5">
    <source>
        <dbReference type="SAM" id="SignalP"/>
    </source>
</evidence>
<dbReference type="SUPFAM" id="SSF49899">
    <property type="entry name" value="Concanavalin A-like lectins/glucanases"/>
    <property type="match status" value="6"/>
</dbReference>
<dbReference type="CDD" id="cd00110">
    <property type="entry name" value="LamG"/>
    <property type="match status" value="5"/>
</dbReference>
<dbReference type="InterPro" id="IPR050372">
    <property type="entry name" value="Neurexin-related_CASP"/>
</dbReference>
<dbReference type="STRING" id="121224.E0VFJ4"/>
<dbReference type="Pfam" id="PF00008">
    <property type="entry name" value="EGF"/>
    <property type="match status" value="1"/>
</dbReference>
<dbReference type="InterPro" id="IPR036880">
    <property type="entry name" value="Kunitz_BPTI_sf"/>
</dbReference>
<dbReference type="InterPro" id="IPR000742">
    <property type="entry name" value="EGF"/>
</dbReference>
<dbReference type="InterPro" id="IPR013320">
    <property type="entry name" value="ConA-like_dom_sf"/>
</dbReference>
<keyword evidence="4" id="KW-0245">EGF-like domain</keyword>
<feature type="domain" description="BPTI/Kunitz inhibitor" evidence="8">
    <location>
        <begin position="304"/>
        <end position="354"/>
    </location>
</feature>
<dbReference type="PANTHER" id="PTHR15036">
    <property type="entry name" value="PIKACHURIN-LIKE PROTEIN"/>
    <property type="match status" value="1"/>
</dbReference>
<feature type="domain" description="EGF-like" evidence="7">
    <location>
        <begin position="1683"/>
        <end position="1721"/>
    </location>
</feature>
<reference evidence="10" key="3">
    <citation type="submission" date="2021-02" db="UniProtKB">
        <authorList>
            <consortium name="EnsemblMetazoa"/>
        </authorList>
    </citation>
    <scope>IDENTIFICATION</scope>
    <source>
        <strain evidence="10">USDA</strain>
    </source>
</reference>
<dbReference type="CDD" id="cd00109">
    <property type="entry name" value="Kunitz-type"/>
    <property type="match status" value="3"/>
</dbReference>
<feature type="signal peptide" evidence="5">
    <location>
        <begin position="1"/>
        <end position="23"/>
    </location>
</feature>
<feature type="domain" description="Laminin G" evidence="6">
    <location>
        <begin position="1723"/>
        <end position="1920"/>
    </location>
</feature>
<dbReference type="PROSITE" id="PS50279">
    <property type="entry name" value="BPTI_KUNITZ_2"/>
    <property type="match status" value="4"/>
</dbReference>
<dbReference type="HOGENOM" id="CLU_002286_0_0_1"/>
<evidence type="ECO:0000256" key="1">
    <source>
        <dbReference type="ARBA" id="ARBA00022690"/>
    </source>
</evidence>
<organism>
    <name type="scientific">Pediculus humanus subsp. corporis</name>
    <name type="common">Body louse</name>
    <dbReference type="NCBI Taxonomy" id="121224"/>
    <lineage>
        <taxon>Eukaryota</taxon>
        <taxon>Metazoa</taxon>
        <taxon>Ecdysozoa</taxon>
        <taxon>Arthropoda</taxon>
        <taxon>Hexapoda</taxon>
        <taxon>Insecta</taxon>
        <taxon>Pterygota</taxon>
        <taxon>Neoptera</taxon>
        <taxon>Paraneoptera</taxon>
        <taxon>Psocodea</taxon>
        <taxon>Troctomorpha</taxon>
        <taxon>Phthiraptera</taxon>
        <taxon>Anoplura</taxon>
        <taxon>Pediculidae</taxon>
        <taxon>Pediculus</taxon>
    </lineage>
</organism>
<dbReference type="PANTHER" id="PTHR15036:SF49">
    <property type="entry name" value="AXOTACTIN"/>
    <property type="match status" value="1"/>
</dbReference>
<evidence type="ECO:0000259" key="7">
    <source>
        <dbReference type="PROSITE" id="PS50026"/>
    </source>
</evidence>
<dbReference type="eggNOG" id="KOG4597">
    <property type="taxonomic scope" value="Eukaryota"/>
</dbReference>
<dbReference type="Gene3D" id="2.60.120.200">
    <property type="match status" value="6"/>
</dbReference>
<feature type="domain" description="BPTI/Kunitz inhibitor" evidence="8">
    <location>
        <begin position="247"/>
        <end position="297"/>
    </location>
</feature>
<dbReference type="SUPFAM" id="SSF57362">
    <property type="entry name" value="BPTI-like"/>
    <property type="match status" value="4"/>
</dbReference>
<dbReference type="PRINTS" id="PR00759">
    <property type="entry name" value="BASICPTASE"/>
</dbReference>
<gene>
    <name evidence="10" type="primary">8236540</name>
    <name evidence="9" type="ORF">Phum_PHUM158570</name>
</gene>
<dbReference type="PROSITE" id="PS50025">
    <property type="entry name" value="LAM_G_DOMAIN"/>
    <property type="match status" value="6"/>
</dbReference>
<sequence>MLFNNKIIIFKILFLSIFHPAMTGSDSMNSFPSVLTDTRSSIKSRCLLNLDPGTCQSYVHKWYFDSDLQKCNTFVFGGCGGNENRFDTEYECLRTCLETTDDFSNFLKPNDKHDYSTHTTTTPASGLPKLSYDKKKNSQVPVCEQSPDSGSCQSFVHKWFFNEETKNCETFVYGGCEGNENRFDSELECRHKCLNNNVDLPPFVQKKIEQEDVRKHNKTFNEEATPTFTTTTTQASQVKFLKHHSVCELDVDYGSCQSYVHKWYYNKIKNTCDTFVFGGCKGNGNRFDSRDECVNTCVGTKDICNLKPYKGTCKNFMHKWYFDSSEGDCRTFIYGGCLGNANRFDSRAECMHVCVGGHEYTLPPYLRNKLKRPFSDQWVDGKWVKIGPTKPSLPVSKRGEELTFRDTGYLKTFMFARNNAFIQLDSNQIPTFQLRLCREISFQFRTKLPHGLLVYHSIKDRPEGLNPYALYVIVEKGQLKVVHVFGEHSTSVIVGEGLNRDIWQNVTVRIDVHNARLVAKVNDKIAETNIQGLHPYHNYGVTSDLTSVVLIGGLSPEEKLHGVKYIIESFVGCIKNVVLRAGKAALELLPITPLIATKHENVREGCIDKCRTRANLCFVGSRCVNHYNDLTCDCFGTQYEGEHCDVYTATVLTLRGSSYVSYRVYDWKDRVHSKVNRISLFFKTRYDDSALFYASGEYGDKPHHIAASIKNGSVILDIDFGDGPIVSVLGREVYKNYWNNLTIFHNGLEVLVSLNDEVKLLDAPGSLHHLYIDPEIYIGGGPELSKKKGLVSNNNFAGSLKYVFFNEISIIYELKKGNPKVHYIGMLDPEFYDTDVEVIPITFPFPTSHMWWENRRTDSLNISFDFKSARSMGVLAYCDVSTANGHGYWLLRVVNDEVRFELVPDLSKNITHLTTVKFDSRGSWHVVALSYYKGDLKLNVDFKQKESQLYSMRFQLGDKIVIGSGGKSNIGLVGCMRLIYVNGEFVEPRYVVRTKHAVGDVSLDNCQLVDPCKRPDACEHGGKCSIDVDRVVCDCVGTGYIGKNCHFAEFRKTCEELALLGYTKPDVYLIDIDGNGRFPPAHVKCEFPSTEDSTKTIVEHNLPSQVDVRSSAESDFSFSIKYREFSAEMLQELISHSLYCSQHIKYDCYKAPLDLHSATWFVSSAKNETVDYIGNVKRGSCPCGVNRTCVNPLQSCNCDDISEAKWHSDEGYYMAPSSLGITQMVFLQQKDLAVDALGRITLGPLECVETNTQKYVVTFTTSQSYIEVPGWRKGDIAFSFRTTGEKAILLYQPPIRPHYPSFMVALTNDFQLTFNFTLNTGRSRELEIKSRRKLNGGEWQKIWIDYNEHHVRFMINTDYQMVDLLPEEEFGPFEGSMFIGGATQDLLRKSSVTQGLIGCFRGLVVNGEILDIYSYMSVHLSEIIKDCKPTCDPNPCKNGAKCKELWSKYECVCENPWAHMGEHCETNINKKALTFLREESYVKKNYIQNIPTEVHDVLKNLTSQNILINLRTYDQNSLILYINDHLNNFIHLYIESGENVVFKFNDGNSIKTLVIEYPGISSGKSVQVAVIRNETFTTLHVNDRNATVESSHRPLTVYSNRPWLNPEKEILVPQRPPAPPVNYYQINLGGYDPLTLISSKFTKLKGYVGCIRGLQIGNYLVDLDNLITETSNSGIGDIVSGCRMKCDEEPCKHQGICMEDFEKGESSCNCEHTSYIGEFCNEEKGADFGGESLLQRQFVLTDDVSSIKVQLAFSSSDSRQRNTVLLIVQTEEKSYYLLVGLTGEGQLIFEEGRGGSVHGVTITDRNFLNGARHAVYYQRKENETLLLIDREPVSLEIISMVSRTENSEHHNSVNEVQIGGLNTTDPRFASYKSYSGCLANILVDVNGQEMKPLEEYMLFTKTGSEKVLVANSQGIRTAQCAAFDVINKPRPGPSLNISLGTDKAWVEDPPARIPYKSLYSEGSTREEGAGKAIYELWRTDRKYRKKKELAKNAQRLWNPNQHVSYSKPGVKVVSFSKVKQKKR</sequence>
<dbReference type="EMBL" id="AAZO01001852">
    <property type="status" value="NOT_ANNOTATED_CDS"/>
    <property type="molecule type" value="Genomic_DNA"/>
</dbReference>
<accession>E0VFJ4</accession>
<evidence type="ECO:0000256" key="4">
    <source>
        <dbReference type="PROSITE-ProRule" id="PRU00076"/>
    </source>
</evidence>
<dbReference type="PROSITE" id="PS00280">
    <property type="entry name" value="BPTI_KUNITZ_1"/>
    <property type="match status" value="4"/>
</dbReference>
<dbReference type="Pfam" id="PF02210">
    <property type="entry name" value="Laminin_G_2"/>
    <property type="match status" value="6"/>
</dbReference>
<comment type="caution">
    <text evidence="4">Lacks conserved residue(s) required for the propagation of feature annotation.</text>
</comment>
<dbReference type="EnsemblMetazoa" id="PHUM158570-RA">
    <property type="protein sequence ID" value="PHUM158570-PA"/>
    <property type="gene ID" value="PHUM158570"/>
</dbReference>
<feature type="domain" description="BPTI/Kunitz inhibitor" evidence="8">
    <location>
        <begin position="143"/>
        <end position="193"/>
    </location>
</feature>
<dbReference type="eggNOG" id="KOG3516">
    <property type="taxonomic scope" value="Eukaryota"/>
</dbReference>
<dbReference type="VEuPathDB" id="VectorBase:PHUM158570"/>